<reference evidence="1 2" key="1">
    <citation type="submission" date="2016-10" db="EMBL/GenBank/DDBJ databases">
        <authorList>
            <person name="de Groot N.N."/>
        </authorList>
    </citation>
    <scope>NUCLEOTIDE SEQUENCE [LARGE SCALE GENOMIC DNA]</scope>
    <source>
        <strain evidence="1 2">YAD2003</strain>
    </source>
</reference>
<dbReference type="RefSeq" id="WP_074714755.1">
    <property type="nucleotide sequence ID" value="NZ_FNWV01000002.1"/>
</dbReference>
<sequence length="365" mass="41962">MKKVITILLIATAFLIMIVVLRNIFAPKIKIDVINSRFNSDRAEINGEIYYRAYDGVYKAAENQKYECLIPFDEPNTATIFTKEKNCIYTAVKIDNSISITKYDPDGNITGEPFILDKPDVNVIAIDNNSVYGRYGDENDVNFAVFDMNGKTINNDLPEYEYSDDKFSLLGDEENTYYTSTNYQVDYIGRSKNYAAYIGREFSADSNILTIIDLESNDTKQIDFNEMFKGYYVFGNIKDDALCLVMTDSSDRLSFGGGHSKEWDIYSLDLHKYDIYVLTDLKSGKITNQHKTRKYERIIYADAEKAITYYGGKYITYSTDNWKEIKSQKADEIKENGSYFFDTCGDHVFVFDDNTDEVINKLSIE</sequence>
<dbReference type="EMBL" id="FNWV01000002">
    <property type="protein sequence ID" value="SEH48385.1"/>
    <property type="molecule type" value="Genomic_DNA"/>
</dbReference>
<organism evidence="1 2">
    <name type="scientific">Ruminococcus flavefaciens</name>
    <dbReference type="NCBI Taxonomy" id="1265"/>
    <lineage>
        <taxon>Bacteria</taxon>
        <taxon>Bacillati</taxon>
        <taxon>Bacillota</taxon>
        <taxon>Clostridia</taxon>
        <taxon>Eubacteriales</taxon>
        <taxon>Oscillospiraceae</taxon>
        <taxon>Ruminococcus</taxon>
    </lineage>
</organism>
<dbReference type="OrthoDB" id="1818206at2"/>
<dbReference type="AlphaFoldDB" id="A0A1H6IQ06"/>
<dbReference type="Proteomes" id="UP000183190">
    <property type="component" value="Unassembled WGS sequence"/>
</dbReference>
<name>A0A1H6IQ06_RUMFL</name>
<proteinExistence type="predicted"/>
<evidence type="ECO:0000313" key="2">
    <source>
        <dbReference type="Proteomes" id="UP000183190"/>
    </source>
</evidence>
<accession>A0A1H6IQ06</accession>
<dbReference type="SUPFAM" id="SSF69304">
    <property type="entry name" value="Tricorn protease N-terminal domain"/>
    <property type="match status" value="1"/>
</dbReference>
<protein>
    <submittedName>
        <fullName evidence="1">Uncharacterized protein</fullName>
    </submittedName>
</protein>
<evidence type="ECO:0000313" key="1">
    <source>
        <dbReference type="EMBL" id="SEH48385.1"/>
    </source>
</evidence>
<gene>
    <name evidence="1" type="ORF">SAMN02910265_00977</name>
</gene>